<dbReference type="OrthoDB" id="62120at2759"/>
<dbReference type="Gene3D" id="3.20.20.80">
    <property type="entry name" value="Glycosidases"/>
    <property type="match status" value="1"/>
</dbReference>
<evidence type="ECO:0000256" key="1">
    <source>
        <dbReference type="ARBA" id="ARBA00004401"/>
    </source>
</evidence>
<dbReference type="SUPFAM" id="SSF51445">
    <property type="entry name" value="(Trans)glycosidases"/>
    <property type="match status" value="1"/>
</dbReference>
<evidence type="ECO:0000256" key="2">
    <source>
        <dbReference type="ARBA" id="ARBA00005641"/>
    </source>
</evidence>
<evidence type="ECO:0000259" key="17">
    <source>
        <dbReference type="Pfam" id="PF00150"/>
    </source>
</evidence>
<dbReference type="GO" id="GO:0004338">
    <property type="term" value="F:glucan exo-1,3-beta-glucosidase activity"/>
    <property type="evidence" value="ECO:0007669"/>
    <property type="project" value="UniProtKB-EC"/>
</dbReference>
<dbReference type="InterPro" id="IPR017853">
    <property type="entry name" value="GH"/>
</dbReference>
<name>A0A6G1GMH2_9PEZI</name>
<keyword evidence="3" id="KW-1003">Cell membrane</keyword>
<keyword evidence="6" id="KW-0735">Signal-anchor</keyword>
<evidence type="ECO:0000256" key="10">
    <source>
        <dbReference type="ARBA" id="ARBA00023295"/>
    </source>
</evidence>
<dbReference type="InterPro" id="IPR001547">
    <property type="entry name" value="Glyco_hydro_5"/>
</dbReference>
<evidence type="ECO:0000313" key="19">
    <source>
        <dbReference type="Proteomes" id="UP000800041"/>
    </source>
</evidence>
<dbReference type="GO" id="GO:0005576">
    <property type="term" value="C:extracellular region"/>
    <property type="evidence" value="ECO:0007669"/>
    <property type="project" value="TreeGrafter"/>
</dbReference>
<evidence type="ECO:0000256" key="5">
    <source>
        <dbReference type="ARBA" id="ARBA00022801"/>
    </source>
</evidence>
<organism evidence="18 19">
    <name type="scientific">Aulographum hederae CBS 113979</name>
    <dbReference type="NCBI Taxonomy" id="1176131"/>
    <lineage>
        <taxon>Eukaryota</taxon>
        <taxon>Fungi</taxon>
        <taxon>Dikarya</taxon>
        <taxon>Ascomycota</taxon>
        <taxon>Pezizomycotina</taxon>
        <taxon>Dothideomycetes</taxon>
        <taxon>Pleosporomycetidae</taxon>
        <taxon>Aulographales</taxon>
        <taxon>Aulographaceae</taxon>
    </lineage>
</organism>
<keyword evidence="7" id="KW-1133">Transmembrane helix</keyword>
<dbReference type="EC" id="3.2.1.58" evidence="14"/>
<dbReference type="InterPro" id="IPR050386">
    <property type="entry name" value="Glycosyl_hydrolase_5"/>
</dbReference>
<keyword evidence="4" id="KW-0812">Transmembrane</keyword>
<evidence type="ECO:0000256" key="13">
    <source>
        <dbReference type="ARBA" id="ARBA00037126"/>
    </source>
</evidence>
<keyword evidence="9" id="KW-0325">Glycoprotein</keyword>
<dbReference type="GO" id="GO:0009986">
    <property type="term" value="C:cell surface"/>
    <property type="evidence" value="ECO:0007669"/>
    <property type="project" value="TreeGrafter"/>
</dbReference>
<evidence type="ECO:0000256" key="16">
    <source>
        <dbReference type="RuleBase" id="RU361153"/>
    </source>
</evidence>
<evidence type="ECO:0000256" key="8">
    <source>
        <dbReference type="ARBA" id="ARBA00023136"/>
    </source>
</evidence>
<comment type="catalytic activity">
    <reaction evidence="12">
        <text>Successive hydrolysis of beta-D-glucose units from the non-reducing ends of (1-&gt;3)-beta-D-glucans, releasing alpha-glucose.</text>
        <dbReference type="EC" id="3.2.1.58"/>
    </reaction>
</comment>
<dbReference type="Pfam" id="PF00150">
    <property type="entry name" value="Cellulase"/>
    <property type="match status" value="1"/>
</dbReference>
<evidence type="ECO:0000256" key="4">
    <source>
        <dbReference type="ARBA" id="ARBA00022692"/>
    </source>
</evidence>
<dbReference type="GO" id="GO:0005886">
    <property type="term" value="C:plasma membrane"/>
    <property type="evidence" value="ECO:0007669"/>
    <property type="project" value="UniProtKB-SubCell"/>
</dbReference>
<keyword evidence="5 16" id="KW-0378">Hydrolase</keyword>
<feature type="domain" description="Glycoside hydrolase family 5" evidence="17">
    <location>
        <begin position="85"/>
        <end position="327"/>
    </location>
</feature>
<comment type="subcellular location">
    <subcellularLocation>
        <location evidence="1">Cell membrane</location>
        <topology evidence="1">Single-pass type II membrane protein</topology>
    </subcellularLocation>
</comment>
<keyword evidence="19" id="KW-1185">Reference proteome</keyword>
<gene>
    <name evidence="18" type="ORF">K402DRAFT_385456</name>
</gene>
<evidence type="ECO:0000256" key="12">
    <source>
        <dbReference type="ARBA" id="ARBA00036824"/>
    </source>
</evidence>
<evidence type="ECO:0000256" key="14">
    <source>
        <dbReference type="ARBA" id="ARBA00038929"/>
    </source>
</evidence>
<keyword evidence="10 16" id="KW-0326">Glycosidase</keyword>
<accession>A0A6G1GMH2</accession>
<evidence type="ECO:0000256" key="3">
    <source>
        <dbReference type="ARBA" id="ARBA00022475"/>
    </source>
</evidence>
<comment type="similarity">
    <text evidence="2 16">Belongs to the glycosyl hydrolase 5 (cellulase A) family.</text>
</comment>
<reference evidence="18" key="1">
    <citation type="journal article" date="2020" name="Stud. Mycol.">
        <title>101 Dothideomycetes genomes: a test case for predicting lifestyles and emergence of pathogens.</title>
        <authorList>
            <person name="Haridas S."/>
            <person name="Albert R."/>
            <person name="Binder M."/>
            <person name="Bloem J."/>
            <person name="Labutti K."/>
            <person name="Salamov A."/>
            <person name="Andreopoulos B."/>
            <person name="Baker S."/>
            <person name="Barry K."/>
            <person name="Bills G."/>
            <person name="Bluhm B."/>
            <person name="Cannon C."/>
            <person name="Castanera R."/>
            <person name="Culley D."/>
            <person name="Daum C."/>
            <person name="Ezra D."/>
            <person name="Gonzalez J."/>
            <person name="Henrissat B."/>
            <person name="Kuo A."/>
            <person name="Liang C."/>
            <person name="Lipzen A."/>
            <person name="Lutzoni F."/>
            <person name="Magnuson J."/>
            <person name="Mondo S."/>
            <person name="Nolan M."/>
            <person name="Ohm R."/>
            <person name="Pangilinan J."/>
            <person name="Park H.-J."/>
            <person name="Ramirez L."/>
            <person name="Alfaro M."/>
            <person name="Sun H."/>
            <person name="Tritt A."/>
            <person name="Yoshinaga Y."/>
            <person name="Zwiers L.-H."/>
            <person name="Turgeon B."/>
            <person name="Goodwin S."/>
            <person name="Spatafora J."/>
            <person name="Crous P."/>
            <person name="Grigoriev I."/>
        </authorList>
    </citation>
    <scope>NUCLEOTIDE SEQUENCE</scope>
    <source>
        <strain evidence="18">CBS 113979</strain>
    </source>
</reference>
<keyword evidence="8" id="KW-0472">Membrane</keyword>
<evidence type="ECO:0000256" key="7">
    <source>
        <dbReference type="ARBA" id="ARBA00022989"/>
    </source>
</evidence>
<dbReference type="PANTHER" id="PTHR31297:SF34">
    <property type="entry name" value="GLUCAN 1,3-BETA-GLUCOSIDASE 2"/>
    <property type="match status" value="1"/>
</dbReference>
<keyword evidence="11" id="KW-0961">Cell wall biogenesis/degradation</keyword>
<evidence type="ECO:0000256" key="6">
    <source>
        <dbReference type="ARBA" id="ARBA00022968"/>
    </source>
</evidence>
<dbReference type="GO" id="GO:0009251">
    <property type="term" value="P:glucan catabolic process"/>
    <property type="evidence" value="ECO:0007669"/>
    <property type="project" value="TreeGrafter"/>
</dbReference>
<evidence type="ECO:0000256" key="9">
    <source>
        <dbReference type="ARBA" id="ARBA00023180"/>
    </source>
</evidence>
<dbReference type="GO" id="GO:0071555">
    <property type="term" value="P:cell wall organization"/>
    <property type="evidence" value="ECO:0007669"/>
    <property type="project" value="UniProtKB-KW"/>
</dbReference>
<dbReference type="FunFam" id="3.20.20.80:FF:000033">
    <property type="entry name" value="Glucan 1,3-beta-glucosidase A"/>
    <property type="match status" value="1"/>
</dbReference>
<sequence length="455" mass="50992">MVGGLSVMGLNSTWDDDVQANSNVPNLKDSFQYGKMPIRGVNIGGWLNIEPFITPSFFSHFDSRDNVIDEYTLSKRLGANKAAQTFEQHYSSFVNAQTLADIRAAGFDHVRLPFGYWAVTTYEGDPYVPKIAWRYLLRCIEWARQNGLRVNLDLHGAPGSQNGWNHSGRQGWAGWLNGTDGTLNGQRTIDIHNQLSTFFAQPRYKHLVTMYGLVNEPRMVDLDTDVVLAWSEKAISTIRGNGITAVIVFGDGFMGLDNWQGKLTGEKNLLLDVHQYVIFNTDQLKLPHADKLTFACKGWTAQMLRSQNTATGFGPTMCGEWSQADTDCAQYINNVGIGSRWEGTLNTGNASTSILSPVCPTNNSPQCDCSGANADPSDYSDAYKQWLLLFAYAQMESFEKGWGWFYWTWATESNVQWSWETGMQAGILPGKVWERSWNCDEEVPDFGGMGLPEYY</sequence>
<dbReference type="PANTHER" id="PTHR31297">
    <property type="entry name" value="GLUCAN ENDO-1,6-BETA-GLUCOSIDASE B"/>
    <property type="match status" value="1"/>
</dbReference>
<evidence type="ECO:0000256" key="15">
    <source>
        <dbReference type="ARBA" id="ARBA00041260"/>
    </source>
</evidence>
<evidence type="ECO:0000256" key="11">
    <source>
        <dbReference type="ARBA" id="ARBA00023316"/>
    </source>
</evidence>
<dbReference type="EMBL" id="ML977190">
    <property type="protein sequence ID" value="KAF1981959.1"/>
    <property type="molecule type" value="Genomic_DNA"/>
</dbReference>
<dbReference type="Proteomes" id="UP000800041">
    <property type="component" value="Unassembled WGS sequence"/>
</dbReference>
<evidence type="ECO:0000313" key="18">
    <source>
        <dbReference type="EMBL" id="KAF1981959.1"/>
    </source>
</evidence>
<proteinExistence type="inferred from homology"/>
<dbReference type="AlphaFoldDB" id="A0A6G1GMH2"/>
<protein>
    <recommendedName>
        <fullName evidence="14">glucan 1,3-beta-glucosidase</fullName>
        <ecNumber evidence="14">3.2.1.58</ecNumber>
    </recommendedName>
    <alternativeName>
        <fullName evidence="15">Exo-1,3-beta-glucanase D</fullName>
    </alternativeName>
</protein>
<comment type="function">
    <text evidence="13">Glucosidase involved in the degradation of cellulosic biomass. Active on lichenan.</text>
</comment>